<dbReference type="PROSITE" id="PS51257">
    <property type="entry name" value="PROKAR_LIPOPROTEIN"/>
    <property type="match status" value="1"/>
</dbReference>
<sequence length="249" mass="27653">MNRILLFIISLFVISSCSETVDRLKRVGKAPQFENIEIPTVEEDEEEIERREARLQSQHAHMRKTNSLWQPGSTTFFRDSRAWKVGDIIRVVVEIKDNASLNNSTQQNRTGSDSLGLPKLFGKEKAIQANLSTAADLNSLVSTRSNRANSGSGTISRKEDIKTEIAAVVTKVLPNGNLVVQGHQEVRVNYELREVKIAGIIRPKDITSDNSIRTNQMAEARISYGGRGVVSDVQQPRVGSQVVDIIAPF</sequence>
<accession>A0ABU5NAY0</accession>
<keyword evidence="8" id="KW-0282">Flagellum</keyword>
<keyword evidence="7" id="KW-0449">Lipoprotein</keyword>
<evidence type="ECO:0000256" key="3">
    <source>
        <dbReference type="ARBA" id="ARBA00022729"/>
    </source>
</evidence>
<keyword evidence="8" id="KW-0969">Cilium</keyword>
<evidence type="ECO:0000313" key="9">
    <source>
        <dbReference type="Proteomes" id="UP001291687"/>
    </source>
</evidence>
<dbReference type="NCBIfam" id="NF001305">
    <property type="entry name" value="PRK00249.1-5"/>
    <property type="match status" value="1"/>
</dbReference>
<evidence type="ECO:0000256" key="5">
    <source>
        <dbReference type="ARBA" id="ARBA00023143"/>
    </source>
</evidence>
<evidence type="ECO:0000256" key="2">
    <source>
        <dbReference type="ARBA" id="ARBA00006929"/>
    </source>
</evidence>
<keyword evidence="4 7" id="KW-0472">Membrane</keyword>
<evidence type="ECO:0000256" key="7">
    <source>
        <dbReference type="HAMAP-Rule" id="MF_00415"/>
    </source>
</evidence>
<reference evidence="8 9" key="1">
    <citation type="submission" date="2023-03" db="EMBL/GenBank/DDBJ databases">
        <title>Host association and intracellularity evolved multiple times independently in the Rickettsiales.</title>
        <authorList>
            <person name="Castelli M."/>
            <person name="Nardi T."/>
            <person name="Gammuto L."/>
            <person name="Bellinzona G."/>
            <person name="Sabaneyeva E."/>
            <person name="Potekhin A."/>
            <person name="Serra V."/>
            <person name="Petroni G."/>
            <person name="Sassera D."/>
        </authorList>
    </citation>
    <scope>NUCLEOTIDE SEQUENCE [LARGE SCALE GENOMIC DNA]</scope>
    <source>
        <strain evidence="8 9">Sr 2-6</strain>
    </source>
</reference>
<evidence type="ECO:0000256" key="4">
    <source>
        <dbReference type="ARBA" id="ARBA00023136"/>
    </source>
</evidence>
<comment type="subunit">
    <text evidence="7">The basal body constitutes a major portion of the flagellar organelle and consists of four rings (L,P,S, and M) mounted on a central rod.</text>
</comment>
<keyword evidence="8" id="KW-0966">Cell projection</keyword>
<name>A0ABU5NAY0_9RICK</name>
<dbReference type="HAMAP" id="MF_00415">
    <property type="entry name" value="FlgH"/>
    <property type="match status" value="1"/>
</dbReference>
<keyword evidence="3 7" id="KW-0732">Signal</keyword>
<dbReference type="EMBL" id="JARJFB010000012">
    <property type="protein sequence ID" value="MEA0970337.1"/>
    <property type="molecule type" value="Genomic_DNA"/>
</dbReference>
<comment type="function">
    <text evidence="1 7">Assembles around the rod to form the L-ring and probably protects the motor/basal body from shearing forces during rotation.</text>
</comment>
<organism evidence="8 9">
    <name type="scientific">Candidatus Megaera venefica</name>
    <dbReference type="NCBI Taxonomy" id="2055910"/>
    <lineage>
        <taxon>Bacteria</taxon>
        <taxon>Pseudomonadati</taxon>
        <taxon>Pseudomonadota</taxon>
        <taxon>Alphaproteobacteria</taxon>
        <taxon>Rickettsiales</taxon>
        <taxon>Rickettsiaceae</taxon>
        <taxon>Candidatus Megaera</taxon>
    </lineage>
</organism>
<comment type="caution">
    <text evidence="8">The sequence shown here is derived from an EMBL/GenBank/DDBJ whole genome shotgun (WGS) entry which is preliminary data.</text>
</comment>
<dbReference type="PANTHER" id="PTHR34933">
    <property type="entry name" value="FLAGELLAR L-RING PROTEIN"/>
    <property type="match status" value="1"/>
</dbReference>
<gene>
    <name evidence="7" type="primary">flgH</name>
    <name evidence="8" type="ORF">Megvenef_00296</name>
</gene>
<dbReference type="PRINTS" id="PR01008">
    <property type="entry name" value="FLGLRINGFLGH"/>
</dbReference>
<comment type="similarity">
    <text evidence="2 7">Belongs to the FlgH family.</text>
</comment>
<dbReference type="Proteomes" id="UP001291687">
    <property type="component" value="Unassembled WGS sequence"/>
</dbReference>
<keyword evidence="5 7" id="KW-0975">Bacterial flagellum</keyword>
<evidence type="ECO:0000256" key="1">
    <source>
        <dbReference type="ARBA" id="ARBA00002591"/>
    </source>
</evidence>
<evidence type="ECO:0000313" key="8">
    <source>
        <dbReference type="EMBL" id="MEA0970337.1"/>
    </source>
</evidence>
<proteinExistence type="inferred from homology"/>
<dbReference type="RefSeq" id="WP_322776239.1">
    <property type="nucleotide sequence ID" value="NZ_JARJFB010000012.1"/>
</dbReference>
<evidence type="ECO:0000256" key="6">
    <source>
        <dbReference type="ARBA" id="ARBA00023237"/>
    </source>
</evidence>
<dbReference type="Pfam" id="PF02107">
    <property type="entry name" value="FlgH"/>
    <property type="match status" value="1"/>
</dbReference>
<dbReference type="InterPro" id="IPR000527">
    <property type="entry name" value="Flag_Lring"/>
</dbReference>
<comment type="subcellular location">
    <subcellularLocation>
        <location evidence="7">Cell outer membrane</location>
        <topology evidence="7">Lipid-anchor</topology>
    </subcellularLocation>
    <subcellularLocation>
        <location evidence="7">Bacterial flagellum basal body</location>
    </subcellularLocation>
</comment>
<keyword evidence="6 7" id="KW-0998">Cell outer membrane</keyword>
<protein>
    <recommendedName>
        <fullName evidence="7">Flagellar L-ring protein</fullName>
    </recommendedName>
    <alternativeName>
        <fullName evidence="7">Basal body L-ring protein</fullName>
    </alternativeName>
</protein>
<keyword evidence="9" id="KW-1185">Reference proteome</keyword>
<dbReference type="PANTHER" id="PTHR34933:SF1">
    <property type="entry name" value="FLAGELLAR L-RING PROTEIN"/>
    <property type="match status" value="1"/>
</dbReference>